<dbReference type="InterPro" id="IPR039726">
    <property type="entry name" value="Prp40-like"/>
</dbReference>
<dbReference type="AlphaFoldDB" id="A0AAD6KYP4"/>
<dbReference type="GO" id="GO:0003723">
    <property type="term" value="F:RNA binding"/>
    <property type="evidence" value="ECO:0007669"/>
    <property type="project" value="TreeGrafter"/>
</dbReference>
<feature type="domain" description="WW" evidence="2">
    <location>
        <begin position="113"/>
        <end position="146"/>
    </location>
</feature>
<feature type="region of interest" description="Disordered" evidence="1">
    <location>
        <begin position="57"/>
        <end position="92"/>
    </location>
</feature>
<evidence type="ECO:0000313" key="3">
    <source>
        <dbReference type="EMBL" id="KAJ6432098.1"/>
    </source>
</evidence>
<dbReference type="Gene3D" id="2.20.70.10">
    <property type="match status" value="1"/>
</dbReference>
<keyword evidence="4" id="KW-1185">Reference proteome</keyword>
<organism evidence="3 4">
    <name type="scientific">Salix udensis</name>
    <dbReference type="NCBI Taxonomy" id="889485"/>
    <lineage>
        <taxon>Eukaryota</taxon>
        <taxon>Viridiplantae</taxon>
        <taxon>Streptophyta</taxon>
        <taxon>Embryophyta</taxon>
        <taxon>Tracheophyta</taxon>
        <taxon>Spermatophyta</taxon>
        <taxon>Magnoliopsida</taxon>
        <taxon>eudicotyledons</taxon>
        <taxon>Gunneridae</taxon>
        <taxon>Pentapetalae</taxon>
        <taxon>rosids</taxon>
        <taxon>fabids</taxon>
        <taxon>Malpighiales</taxon>
        <taxon>Salicaceae</taxon>
        <taxon>Saliceae</taxon>
        <taxon>Salix</taxon>
    </lineage>
</organism>
<gene>
    <name evidence="3" type="ORF">OIU84_019369</name>
</gene>
<accession>A0AAD6KYP4</accession>
<dbReference type="EMBL" id="JAPFFJ010000003">
    <property type="protein sequence ID" value="KAJ6432098.1"/>
    <property type="molecule type" value="Genomic_DNA"/>
</dbReference>
<dbReference type="SUPFAM" id="SSF51045">
    <property type="entry name" value="WW domain"/>
    <property type="match status" value="1"/>
</dbReference>
<dbReference type="Pfam" id="PF00397">
    <property type="entry name" value="WW"/>
    <property type="match status" value="1"/>
</dbReference>
<sequence>MPAAINQQQLPAPVQQHLLQPLQQSPSQLAQMLSQQTQTLQASFQSSQQAFSQLQQQLQMMQPSNQSTLQQNPQAPKQQWPSQAVSSTHATLPVDLPPSTSAPTAGVMSQTVAPLKCNWTEHTSPEGFKYYYNSVTHESRWEKPEELKLFEQQHQKPAVQLPQPWANPQVSARPASATNPAGASSNTVSPPAAAAAFLFFFGCSDNYQLSEGILLFVIVSQNLAIHNYLLVQSMIRHASRGVQLLRIGCGGISQQELEERNLRQHMGKVTST</sequence>
<dbReference type="InterPro" id="IPR036020">
    <property type="entry name" value="WW_dom_sf"/>
</dbReference>
<dbReference type="PANTHER" id="PTHR11864:SF0">
    <property type="entry name" value="PRP40 PRE-MRNA PROCESSING FACTOR 40 HOMOLOG A (YEAST)"/>
    <property type="match status" value="1"/>
</dbReference>
<comment type="caution">
    <text evidence="3">The sequence shown here is derived from an EMBL/GenBank/DDBJ whole genome shotgun (WGS) entry which is preliminary data.</text>
</comment>
<dbReference type="PROSITE" id="PS01159">
    <property type="entry name" value="WW_DOMAIN_1"/>
    <property type="match status" value="1"/>
</dbReference>
<feature type="compositionally biased region" description="Polar residues" evidence="1">
    <location>
        <begin position="63"/>
        <end position="90"/>
    </location>
</feature>
<name>A0AAD6KYP4_9ROSI</name>
<evidence type="ECO:0000313" key="4">
    <source>
        <dbReference type="Proteomes" id="UP001162972"/>
    </source>
</evidence>
<reference evidence="3 4" key="1">
    <citation type="journal article" date="2023" name="Int. J. Mol. Sci.">
        <title>De Novo Assembly and Annotation of 11 Diverse Shrub Willow (Salix) Genomes Reveals Novel Gene Organization in Sex-Linked Regions.</title>
        <authorList>
            <person name="Hyden B."/>
            <person name="Feng K."/>
            <person name="Yates T.B."/>
            <person name="Jawdy S."/>
            <person name="Cereghino C."/>
            <person name="Smart L.B."/>
            <person name="Muchero W."/>
        </authorList>
    </citation>
    <scope>NUCLEOTIDE SEQUENCE [LARGE SCALE GENOMIC DNA]</scope>
    <source>
        <tissue evidence="3">Shoot tip</tissue>
    </source>
</reference>
<dbReference type="PROSITE" id="PS50020">
    <property type="entry name" value="WW_DOMAIN_2"/>
    <property type="match status" value="1"/>
</dbReference>
<evidence type="ECO:0000256" key="1">
    <source>
        <dbReference type="SAM" id="MobiDB-lite"/>
    </source>
</evidence>
<dbReference type="PANTHER" id="PTHR11864">
    <property type="entry name" value="PRE-MRNA-PROCESSING PROTEIN PRP40"/>
    <property type="match status" value="1"/>
</dbReference>
<dbReference type="GO" id="GO:0071004">
    <property type="term" value="C:U2-type prespliceosome"/>
    <property type="evidence" value="ECO:0007669"/>
    <property type="project" value="TreeGrafter"/>
</dbReference>
<dbReference type="SMART" id="SM00456">
    <property type="entry name" value="WW"/>
    <property type="match status" value="1"/>
</dbReference>
<feature type="region of interest" description="Disordered" evidence="1">
    <location>
        <begin position="165"/>
        <end position="186"/>
    </location>
</feature>
<protein>
    <recommendedName>
        <fullName evidence="2">WW domain-containing protein</fullName>
    </recommendedName>
</protein>
<proteinExistence type="predicted"/>
<evidence type="ECO:0000259" key="2">
    <source>
        <dbReference type="PROSITE" id="PS50020"/>
    </source>
</evidence>
<dbReference type="GO" id="GO:0005685">
    <property type="term" value="C:U1 snRNP"/>
    <property type="evidence" value="ECO:0007669"/>
    <property type="project" value="TreeGrafter"/>
</dbReference>
<feature type="compositionally biased region" description="Polar residues" evidence="1">
    <location>
        <begin position="166"/>
        <end position="186"/>
    </location>
</feature>
<dbReference type="Proteomes" id="UP001162972">
    <property type="component" value="Chromosome 10"/>
</dbReference>
<dbReference type="CDD" id="cd00201">
    <property type="entry name" value="WW"/>
    <property type="match status" value="1"/>
</dbReference>
<dbReference type="InterPro" id="IPR001202">
    <property type="entry name" value="WW_dom"/>
</dbReference>
<dbReference type="GO" id="GO:0045292">
    <property type="term" value="P:mRNA cis splicing, via spliceosome"/>
    <property type="evidence" value="ECO:0007669"/>
    <property type="project" value="InterPro"/>
</dbReference>